<dbReference type="GO" id="GO:0016192">
    <property type="term" value="P:vesicle-mediated transport"/>
    <property type="evidence" value="ECO:0007669"/>
    <property type="project" value="InterPro"/>
</dbReference>
<dbReference type="GO" id="GO:0006623">
    <property type="term" value="P:protein targeting to vacuole"/>
    <property type="evidence" value="ECO:0007669"/>
    <property type="project" value="UniProtKB-UniRule"/>
</dbReference>
<evidence type="ECO:0000259" key="6">
    <source>
        <dbReference type="Pfam" id="PF19038"/>
    </source>
</evidence>
<dbReference type="PRINTS" id="PR01546">
    <property type="entry name" value="YEAST73DUF"/>
</dbReference>
<feature type="compositionally biased region" description="Polar residues" evidence="3">
    <location>
        <begin position="120"/>
        <end position="130"/>
    </location>
</feature>
<dbReference type="AlphaFoldDB" id="A0A1S3H631"/>
<dbReference type="SUPFAM" id="SSF64356">
    <property type="entry name" value="SNARE-like"/>
    <property type="match status" value="1"/>
</dbReference>
<dbReference type="FunCoup" id="A0A1S3H631">
    <property type="interactions" value="922"/>
</dbReference>
<dbReference type="OrthoDB" id="272411at2759"/>
<gene>
    <name evidence="8" type="primary">LOC106151739</name>
</gene>
<keyword evidence="7" id="KW-1185">Reference proteome</keyword>
<feature type="domain" description="FUZ/MON1/HPS1 first Longin" evidence="4">
    <location>
        <begin position="152"/>
        <end position="274"/>
    </location>
</feature>
<comment type="similarity">
    <text evidence="1 2">Belongs to the MON1/SAND family.</text>
</comment>
<dbReference type="Proteomes" id="UP000085678">
    <property type="component" value="Unplaced"/>
</dbReference>
<evidence type="ECO:0000259" key="5">
    <source>
        <dbReference type="Pfam" id="PF19037"/>
    </source>
</evidence>
<dbReference type="Pfam" id="PF19036">
    <property type="entry name" value="Fuz_longin_1"/>
    <property type="match status" value="1"/>
</dbReference>
<evidence type="ECO:0000313" key="7">
    <source>
        <dbReference type="Proteomes" id="UP000085678"/>
    </source>
</evidence>
<evidence type="ECO:0000256" key="2">
    <source>
        <dbReference type="RuleBase" id="RU367048"/>
    </source>
</evidence>
<dbReference type="InParanoid" id="A0A1S3H631"/>
<sequence length="552" mass="62185">MDGGGSDRSQTPSYDSDVPEPGAGGTVILAPTDSYADLTQGWQGSLHEIRRPRHSSGTISEITNRSKPELAGEKQEREKDGELKDKLNELQVTDDEDLSLTSSDETTASKEDEKEGGQTAAVSSGPSASGLTVIESDSEENVQTEAWRSQRKHIFVLSEAGKPIYSRYGKEDKLVTIMGVMQALVSFLQDGNDSLRCLVAGKHKFVFLNRENLNLVAVAKTEDSYHQLLFQLTYVYNQIISVLTYTQLNKIFKQRRNYDLRRLLTGSEKFIDNLLHLMDHEPSFLLGAVRCLPLPSSTRENIAQSIVQNANVKDLVFAILLANNQLITLVRMKKYFLHPSDLHLIINLVNASESFKAAESWTPICLPKFDASGFLHAYVSYLDPGCQTCLLLLTVDRDMFFTLSECRQKIVDRLNRYNCLTAITEALARTSYSISQVGIADLRHFMYKSKSTAQYTSPELDAPYTTKEEQERLFGLYLYLHHRIHSSARPLKILFHVGANETLLGWMTSGFELYTVFGPLVTKTQAITSINKLLKWIKREEDRLFILNAPTF</sequence>
<dbReference type="STRING" id="7574.A0A1S3H631"/>
<evidence type="ECO:0000256" key="3">
    <source>
        <dbReference type="SAM" id="MobiDB-lite"/>
    </source>
</evidence>
<feature type="region of interest" description="Disordered" evidence="3">
    <location>
        <begin position="1"/>
        <end position="32"/>
    </location>
</feature>
<feature type="domain" description="FUZ/MON1/HPS1 third Longin" evidence="6">
    <location>
        <begin position="441"/>
        <end position="541"/>
    </location>
</feature>
<comment type="function">
    <text evidence="2">Plays an important role in membrane trafficking through the secretory apparatus.</text>
</comment>
<dbReference type="KEGG" id="lak:106151739"/>
<reference evidence="8" key="1">
    <citation type="submission" date="2025-08" db="UniProtKB">
        <authorList>
            <consortium name="RefSeq"/>
        </authorList>
    </citation>
    <scope>IDENTIFICATION</scope>
    <source>
        <tissue evidence="8">Gonads</tissue>
    </source>
</reference>
<evidence type="ECO:0000256" key="1">
    <source>
        <dbReference type="ARBA" id="ARBA00008968"/>
    </source>
</evidence>
<dbReference type="InterPro" id="IPR043970">
    <property type="entry name" value="FUZ/MON1/HPS1_longin_3"/>
</dbReference>
<evidence type="ECO:0000313" key="8">
    <source>
        <dbReference type="RefSeq" id="XP_013380579.1"/>
    </source>
</evidence>
<dbReference type="InterPro" id="IPR043971">
    <property type="entry name" value="FUZ/MON1/HPS1_longin_2"/>
</dbReference>
<accession>A0A1S3H631</accession>
<dbReference type="OMA" id="QQPFNAK"/>
<evidence type="ECO:0000259" key="4">
    <source>
        <dbReference type="Pfam" id="PF19036"/>
    </source>
</evidence>
<feature type="compositionally biased region" description="Basic and acidic residues" evidence="3">
    <location>
        <begin position="64"/>
        <end position="88"/>
    </location>
</feature>
<name>A0A1S3H631_LINAN</name>
<protein>
    <recommendedName>
        <fullName evidence="2">Vacuolar fusion protein MON1 homolog</fullName>
    </recommendedName>
</protein>
<feature type="domain" description="FUZ/MON1/HPS1 second Longin" evidence="5">
    <location>
        <begin position="313"/>
        <end position="411"/>
    </location>
</feature>
<dbReference type="PANTHER" id="PTHR13027">
    <property type="entry name" value="SAND PROTEIN-RELATED"/>
    <property type="match status" value="1"/>
</dbReference>
<dbReference type="PANTHER" id="PTHR13027:SF7">
    <property type="entry name" value="VACUOLAR FUSION PROTEIN MON1 HOMOLOG"/>
    <property type="match status" value="1"/>
</dbReference>
<dbReference type="InterPro" id="IPR011012">
    <property type="entry name" value="Longin-like_dom_sf"/>
</dbReference>
<feature type="region of interest" description="Disordered" evidence="3">
    <location>
        <begin position="45"/>
        <end position="136"/>
    </location>
</feature>
<dbReference type="InterPro" id="IPR004353">
    <property type="entry name" value="Mon1"/>
</dbReference>
<dbReference type="GO" id="GO:0035658">
    <property type="term" value="C:Mon1-Ccz1 complex"/>
    <property type="evidence" value="ECO:0007669"/>
    <property type="project" value="TreeGrafter"/>
</dbReference>
<feature type="compositionally biased region" description="Basic and acidic residues" evidence="3">
    <location>
        <begin position="107"/>
        <end position="116"/>
    </location>
</feature>
<dbReference type="GeneID" id="106151739"/>
<dbReference type="Pfam" id="PF19038">
    <property type="entry name" value="Fuz_longin_3"/>
    <property type="match status" value="1"/>
</dbReference>
<dbReference type="Pfam" id="PF19037">
    <property type="entry name" value="Fuz_longin_2"/>
    <property type="match status" value="1"/>
</dbReference>
<dbReference type="InterPro" id="IPR043972">
    <property type="entry name" value="FUZ/MON1/HPS1_longin_1"/>
</dbReference>
<organism evidence="7 8">
    <name type="scientific">Lingula anatina</name>
    <name type="common">Brachiopod</name>
    <name type="synonym">Lingula unguis</name>
    <dbReference type="NCBI Taxonomy" id="7574"/>
    <lineage>
        <taxon>Eukaryota</taxon>
        <taxon>Metazoa</taxon>
        <taxon>Spiralia</taxon>
        <taxon>Lophotrochozoa</taxon>
        <taxon>Brachiopoda</taxon>
        <taxon>Linguliformea</taxon>
        <taxon>Lingulata</taxon>
        <taxon>Lingulida</taxon>
        <taxon>Linguloidea</taxon>
        <taxon>Lingulidae</taxon>
        <taxon>Lingula</taxon>
    </lineage>
</organism>
<proteinExistence type="inferred from homology"/>
<dbReference type="RefSeq" id="XP_013380579.1">
    <property type="nucleotide sequence ID" value="XM_013525125.2"/>
</dbReference>